<dbReference type="PANTHER" id="PTHR43072:SF23">
    <property type="entry name" value="UPF0039 PROTEIN C11D3.02C"/>
    <property type="match status" value="1"/>
</dbReference>
<sequence>MTTVRDACPADIPRITSIYNHAVLHTTAIWNDQVVDDANRLAWLRERQQAGYPVLVAVSADGQVAGYATFGPWRAWDGYRQTVEHSVYVHPECQRQGVGRLLMHALIEHARAQGKHVMVAGIDAANTGSAALHRQFGFEATGVMKEVGCKFGRWLDLIFFCLRLDARPTPEGRPGVEKIDAEGAG</sequence>
<dbReference type="Gene3D" id="3.40.630.30">
    <property type="match status" value="1"/>
</dbReference>
<evidence type="ECO:0000313" key="6">
    <source>
        <dbReference type="EMBL" id="GFE94108.1"/>
    </source>
</evidence>
<dbReference type="AlphaFoldDB" id="A0A6V8I8Y9"/>
<dbReference type="InterPro" id="IPR000182">
    <property type="entry name" value="GNAT_dom"/>
</dbReference>
<comment type="catalytic activity">
    <reaction evidence="3">
        <text>L-methionine sulfoximine + acetyl-CoA = N-acetyl-L-methionine sulfoximine + CoA + H(+)</text>
        <dbReference type="Rhea" id="RHEA:47660"/>
        <dbReference type="ChEBI" id="CHEBI:15378"/>
        <dbReference type="ChEBI" id="CHEBI:57287"/>
        <dbReference type="ChEBI" id="CHEBI:57288"/>
        <dbReference type="ChEBI" id="CHEBI:87826"/>
        <dbReference type="ChEBI" id="CHEBI:87827"/>
    </reaction>
</comment>
<dbReference type="SUPFAM" id="SSF55729">
    <property type="entry name" value="Acyl-CoA N-acyltransferases (Nat)"/>
    <property type="match status" value="1"/>
</dbReference>
<dbReference type="GO" id="GO:0016747">
    <property type="term" value="F:acyltransferase activity, transferring groups other than amino-acyl groups"/>
    <property type="evidence" value="ECO:0007669"/>
    <property type="project" value="InterPro"/>
</dbReference>
<dbReference type="PANTHER" id="PTHR43072">
    <property type="entry name" value="N-ACETYLTRANSFERASE"/>
    <property type="match status" value="1"/>
</dbReference>
<evidence type="ECO:0000256" key="1">
    <source>
        <dbReference type="ARBA" id="ARBA00022679"/>
    </source>
</evidence>
<keyword evidence="1 6" id="KW-0808">Transferase</keyword>
<dbReference type="FunFam" id="3.40.630.30:FF:000026">
    <property type="entry name" value="Phosphinothricin acetyltransferase"/>
    <property type="match status" value="1"/>
</dbReference>
<dbReference type="Proteomes" id="UP000548726">
    <property type="component" value="Unassembled WGS sequence"/>
</dbReference>
<evidence type="ECO:0000259" key="5">
    <source>
        <dbReference type="PROSITE" id="PS51186"/>
    </source>
</evidence>
<organism evidence="6 7">
    <name type="scientific">Acetobacter persici</name>
    <dbReference type="NCBI Taxonomy" id="1076596"/>
    <lineage>
        <taxon>Bacteria</taxon>
        <taxon>Pseudomonadati</taxon>
        <taxon>Pseudomonadota</taxon>
        <taxon>Alphaproteobacteria</taxon>
        <taxon>Acetobacterales</taxon>
        <taxon>Acetobacteraceae</taxon>
        <taxon>Acetobacter</taxon>
    </lineage>
</organism>
<dbReference type="InterPro" id="IPR016181">
    <property type="entry name" value="Acyl_CoA_acyltransferase"/>
</dbReference>
<comment type="catalytic activity">
    <reaction evidence="4">
        <text>L-methionine sulfone + acetyl-CoA = N-acetyl-L-methionine sulfone + CoA + H(+)</text>
        <dbReference type="Rhea" id="RHEA:47656"/>
        <dbReference type="ChEBI" id="CHEBI:15378"/>
        <dbReference type="ChEBI" id="CHEBI:57287"/>
        <dbReference type="ChEBI" id="CHEBI:57288"/>
        <dbReference type="ChEBI" id="CHEBI:87824"/>
        <dbReference type="ChEBI" id="CHEBI:87825"/>
    </reaction>
</comment>
<dbReference type="CDD" id="cd04301">
    <property type="entry name" value="NAT_SF"/>
    <property type="match status" value="1"/>
</dbReference>
<comment type="caution">
    <text evidence="6">The sequence shown here is derived from an EMBL/GenBank/DDBJ whole genome shotgun (WGS) entry which is preliminary data.</text>
</comment>
<evidence type="ECO:0000256" key="3">
    <source>
        <dbReference type="ARBA" id="ARBA00050603"/>
    </source>
</evidence>
<feature type="domain" description="N-acetyltransferase" evidence="5">
    <location>
        <begin position="2"/>
        <end position="156"/>
    </location>
</feature>
<protein>
    <submittedName>
        <fullName evidence="6">N-acetyltransferase</fullName>
    </submittedName>
</protein>
<name>A0A6V8I8Y9_9PROT</name>
<gene>
    <name evidence="6" type="ORF">DmAi_21670</name>
</gene>
<dbReference type="Pfam" id="PF00583">
    <property type="entry name" value="Acetyltransf_1"/>
    <property type="match status" value="1"/>
</dbReference>
<keyword evidence="2" id="KW-0012">Acyltransferase</keyword>
<evidence type="ECO:0000256" key="2">
    <source>
        <dbReference type="ARBA" id="ARBA00023315"/>
    </source>
</evidence>
<accession>A0A6V8I8Y9</accession>
<keyword evidence="7" id="KW-1185">Reference proteome</keyword>
<dbReference type="PROSITE" id="PS51186">
    <property type="entry name" value="GNAT"/>
    <property type="match status" value="1"/>
</dbReference>
<dbReference type="OrthoDB" id="5459937at2"/>
<dbReference type="EMBL" id="BLJP01000009">
    <property type="protein sequence ID" value="GFE94108.1"/>
    <property type="molecule type" value="Genomic_DNA"/>
</dbReference>
<evidence type="ECO:0000256" key="4">
    <source>
        <dbReference type="ARBA" id="ARBA00051334"/>
    </source>
</evidence>
<proteinExistence type="predicted"/>
<evidence type="ECO:0000313" key="7">
    <source>
        <dbReference type="Proteomes" id="UP000548726"/>
    </source>
</evidence>
<reference evidence="6 7" key="1">
    <citation type="journal article" date="2020" name="Cell Rep.">
        <title>Local necrotic cells trigger systemic immune activation via gut microbiome dysbiosis in Drosophila.</title>
        <authorList>
            <person name="Kosakamoto H."/>
            <person name="Yamauchi T."/>
            <person name="Akuzawa-Tokita Y."/>
            <person name="Nishimura K."/>
            <person name="Soga T."/>
            <person name="Murakami T."/>
            <person name="Mori H."/>
            <person name="Yamamoto K."/>
            <person name="Miyazaki R."/>
            <person name="Koto A."/>
            <person name="Miura M."/>
            <person name="Obata F."/>
        </authorList>
    </citation>
    <scope>NUCLEOTIDE SEQUENCE [LARGE SCALE GENOMIC DNA]</scope>
    <source>
        <strain evidence="6 7">Ai</strain>
    </source>
</reference>
<dbReference type="RefSeq" id="WP_086655619.1">
    <property type="nucleotide sequence ID" value="NZ_BLJP01000009.1"/>
</dbReference>